<protein>
    <submittedName>
        <fullName evidence="1">Uncharacterized protein</fullName>
    </submittedName>
</protein>
<name>A0A0F9JQW3_9ZZZZ</name>
<proteinExistence type="predicted"/>
<accession>A0A0F9JQW3</accession>
<dbReference type="EMBL" id="LAZR01009533">
    <property type="protein sequence ID" value="KKM72068.1"/>
    <property type="molecule type" value="Genomic_DNA"/>
</dbReference>
<organism evidence="1">
    <name type="scientific">marine sediment metagenome</name>
    <dbReference type="NCBI Taxonomy" id="412755"/>
    <lineage>
        <taxon>unclassified sequences</taxon>
        <taxon>metagenomes</taxon>
        <taxon>ecological metagenomes</taxon>
    </lineage>
</organism>
<dbReference type="AlphaFoldDB" id="A0A0F9JQW3"/>
<sequence length="170" mass="19132">MLQTRKDIAGRRGLLQGRRRQLAQAERGLRADYLKEAGSFIKIRDQFDRVQLASQDPTGASDLSMIFAFMKMLDPTSVVRESEFRAAASIGSIPQRIEGFRKKLTTGEFLSAGQRANFLAEAVKLFGRSKSRKEAIDKRFSKISIEQGIDPENVIQSFGFDTPEIDFKPN</sequence>
<comment type="caution">
    <text evidence="1">The sequence shown here is derived from an EMBL/GenBank/DDBJ whole genome shotgun (WGS) entry which is preliminary data.</text>
</comment>
<reference evidence="1" key="1">
    <citation type="journal article" date="2015" name="Nature">
        <title>Complex archaea that bridge the gap between prokaryotes and eukaryotes.</title>
        <authorList>
            <person name="Spang A."/>
            <person name="Saw J.H."/>
            <person name="Jorgensen S.L."/>
            <person name="Zaremba-Niedzwiedzka K."/>
            <person name="Martijn J."/>
            <person name="Lind A.E."/>
            <person name="van Eijk R."/>
            <person name="Schleper C."/>
            <person name="Guy L."/>
            <person name="Ettema T.J."/>
        </authorList>
    </citation>
    <scope>NUCLEOTIDE SEQUENCE</scope>
</reference>
<gene>
    <name evidence="1" type="ORF">LCGC14_1424310</name>
</gene>
<evidence type="ECO:0000313" key="1">
    <source>
        <dbReference type="EMBL" id="KKM72068.1"/>
    </source>
</evidence>